<dbReference type="Gene3D" id="3.30.1490.190">
    <property type="match status" value="1"/>
</dbReference>
<dbReference type="GO" id="GO:0045892">
    <property type="term" value="P:negative regulation of DNA-templated transcription"/>
    <property type="evidence" value="ECO:0007669"/>
    <property type="project" value="TreeGrafter"/>
</dbReference>
<feature type="compositionally biased region" description="Polar residues" evidence="7">
    <location>
        <begin position="1"/>
        <end position="19"/>
    </location>
</feature>
<evidence type="ECO:0000256" key="3">
    <source>
        <dbReference type="ARBA" id="ARBA00022833"/>
    </source>
</evidence>
<evidence type="ECO:0000256" key="1">
    <source>
        <dbReference type="ARBA" id="ARBA00007957"/>
    </source>
</evidence>
<evidence type="ECO:0000256" key="5">
    <source>
        <dbReference type="ARBA" id="ARBA00023125"/>
    </source>
</evidence>
<dbReference type="GO" id="GO:0003700">
    <property type="term" value="F:DNA-binding transcription factor activity"/>
    <property type="evidence" value="ECO:0007669"/>
    <property type="project" value="InterPro"/>
</dbReference>
<dbReference type="EMBL" id="CAEZYU010000111">
    <property type="protein sequence ID" value="CAB4755900.1"/>
    <property type="molecule type" value="Genomic_DNA"/>
</dbReference>
<dbReference type="SUPFAM" id="SSF46785">
    <property type="entry name" value="Winged helix' DNA-binding domain"/>
    <property type="match status" value="1"/>
</dbReference>
<dbReference type="InterPro" id="IPR036388">
    <property type="entry name" value="WH-like_DNA-bd_sf"/>
</dbReference>
<gene>
    <name evidence="8" type="ORF">UFOPK1358_02000</name>
    <name evidence="9" type="ORF">UFOPK2766_01908</name>
    <name evidence="10" type="ORF">UFOPK3519_01417</name>
</gene>
<evidence type="ECO:0000256" key="7">
    <source>
        <dbReference type="SAM" id="MobiDB-lite"/>
    </source>
</evidence>
<evidence type="ECO:0000313" key="10">
    <source>
        <dbReference type="EMBL" id="CAB4911036.1"/>
    </source>
</evidence>
<feature type="region of interest" description="Disordered" evidence="7">
    <location>
        <begin position="1"/>
        <end position="33"/>
    </location>
</feature>
<dbReference type="InterPro" id="IPR043135">
    <property type="entry name" value="Fur_C"/>
</dbReference>
<keyword evidence="6" id="KW-0804">Transcription</keyword>
<comment type="similarity">
    <text evidence="1">Belongs to the Fur family.</text>
</comment>
<accession>A0A6J6U7I7</accession>
<organism evidence="9">
    <name type="scientific">freshwater metagenome</name>
    <dbReference type="NCBI Taxonomy" id="449393"/>
    <lineage>
        <taxon>unclassified sequences</taxon>
        <taxon>metagenomes</taxon>
        <taxon>ecological metagenomes</taxon>
    </lineage>
</organism>
<dbReference type="GO" id="GO:1900376">
    <property type="term" value="P:regulation of secondary metabolite biosynthetic process"/>
    <property type="evidence" value="ECO:0007669"/>
    <property type="project" value="TreeGrafter"/>
</dbReference>
<name>A0A6J6U7I7_9ZZZZ</name>
<dbReference type="GO" id="GO:0000976">
    <property type="term" value="F:transcription cis-regulatory region binding"/>
    <property type="evidence" value="ECO:0007669"/>
    <property type="project" value="TreeGrafter"/>
</dbReference>
<dbReference type="GO" id="GO:0005829">
    <property type="term" value="C:cytosol"/>
    <property type="evidence" value="ECO:0007669"/>
    <property type="project" value="TreeGrafter"/>
</dbReference>
<dbReference type="AlphaFoldDB" id="A0A6J6U7I7"/>
<dbReference type="GO" id="GO:0008270">
    <property type="term" value="F:zinc ion binding"/>
    <property type="evidence" value="ECO:0007669"/>
    <property type="project" value="TreeGrafter"/>
</dbReference>
<dbReference type="EMBL" id="CAFBMG010000132">
    <property type="protein sequence ID" value="CAB4911036.1"/>
    <property type="molecule type" value="Genomic_DNA"/>
</dbReference>
<protein>
    <submittedName>
        <fullName evidence="9">Unannotated protein</fullName>
    </submittedName>
</protein>
<dbReference type="InterPro" id="IPR002481">
    <property type="entry name" value="FUR"/>
</dbReference>
<evidence type="ECO:0000256" key="6">
    <source>
        <dbReference type="ARBA" id="ARBA00023163"/>
    </source>
</evidence>
<keyword evidence="3" id="KW-0862">Zinc</keyword>
<evidence type="ECO:0000313" key="8">
    <source>
        <dbReference type="EMBL" id="CAB4557328.1"/>
    </source>
</evidence>
<dbReference type="PANTHER" id="PTHR33202">
    <property type="entry name" value="ZINC UPTAKE REGULATION PROTEIN"/>
    <property type="match status" value="1"/>
</dbReference>
<keyword evidence="5" id="KW-0238">DNA-binding</keyword>
<dbReference type="Pfam" id="PF01475">
    <property type="entry name" value="FUR"/>
    <property type="match status" value="1"/>
</dbReference>
<evidence type="ECO:0000256" key="4">
    <source>
        <dbReference type="ARBA" id="ARBA00023015"/>
    </source>
</evidence>
<dbReference type="Gene3D" id="1.10.10.10">
    <property type="entry name" value="Winged helix-like DNA-binding domain superfamily/Winged helix DNA-binding domain"/>
    <property type="match status" value="1"/>
</dbReference>
<proteinExistence type="inferred from homology"/>
<sequence length="172" mass="19010">MSPQTSSRSQQRANSQTAEQGAEHSAQESDEELHLTASQRLRSQNLRYTSSRRALVEIFASSDRPLTIPEILQQDPNLAQSSAYRNLTELIQAGVVHRLIAGDEYSHFELAEDLSSHHHHLVCTQCGRVADITLSDEVEDLMDSALETAAKSVGFTAEHHRLDVLGRCASCS</sequence>
<keyword evidence="4" id="KW-0805">Transcription regulation</keyword>
<dbReference type="EMBL" id="CAEZSF010000291">
    <property type="protein sequence ID" value="CAB4557328.1"/>
    <property type="molecule type" value="Genomic_DNA"/>
</dbReference>
<evidence type="ECO:0000256" key="2">
    <source>
        <dbReference type="ARBA" id="ARBA00022491"/>
    </source>
</evidence>
<dbReference type="PANTHER" id="PTHR33202:SF6">
    <property type="entry name" value="ZINC UPTAKE REGULATION PROTEIN"/>
    <property type="match status" value="1"/>
</dbReference>
<keyword evidence="2" id="KW-0678">Repressor</keyword>
<reference evidence="9" key="1">
    <citation type="submission" date="2020-05" db="EMBL/GenBank/DDBJ databases">
        <authorList>
            <person name="Chiriac C."/>
            <person name="Salcher M."/>
            <person name="Ghai R."/>
            <person name="Kavagutti S V."/>
        </authorList>
    </citation>
    <scope>NUCLEOTIDE SEQUENCE</scope>
</reference>
<dbReference type="InterPro" id="IPR036390">
    <property type="entry name" value="WH_DNA-bd_sf"/>
</dbReference>
<dbReference type="CDD" id="cd07153">
    <property type="entry name" value="Fur_like"/>
    <property type="match status" value="1"/>
</dbReference>
<evidence type="ECO:0000313" key="9">
    <source>
        <dbReference type="EMBL" id="CAB4755900.1"/>
    </source>
</evidence>